<dbReference type="GO" id="GO:0006606">
    <property type="term" value="P:protein import into nucleus"/>
    <property type="evidence" value="ECO:0007669"/>
    <property type="project" value="TreeGrafter"/>
</dbReference>
<comment type="similarity">
    <text evidence="2 4">Belongs to the nucleoporin interacting component (NIC) family.</text>
</comment>
<dbReference type="EMBL" id="CM000615">
    <property type="protein sequence ID" value="EEC46787.1"/>
    <property type="molecule type" value="Genomic_DNA"/>
</dbReference>
<evidence type="ECO:0000256" key="5">
    <source>
        <dbReference type="SAM" id="MobiDB-lite"/>
    </source>
</evidence>
<dbReference type="InterPro" id="IPR007231">
    <property type="entry name" value="Nucleoporin_int_Nup93/Nic96"/>
</dbReference>
<evidence type="ECO:0000256" key="2">
    <source>
        <dbReference type="ARBA" id="ARBA00010186"/>
    </source>
</evidence>
<evidence type="ECO:0000256" key="4">
    <source>
        <dbReference type="RuleBase" id="RU364035"/>
    </source>
</evidence>
<keyword evidence="4" id="KW-0906">Nuclear pore complex</keyword>
<dbReference type="GeneID" id="7202537"/>
<evidence type="ECO:0000313" key="7">
    <source>
        <dbReference type="Proteomes" id="UP000000759"/>
    </source>
</evidence>
<dbReference type="OrthoDB" id="42966at2759"/>
<feature type="compositionally biased region" description="Low complexity" evidence="5">
    <location>
        <begin position="21"/>
        <end position="40"/>
    </location>
</feature>
<dbReference type="HOGENOM" id="CLU_342108_0_0_1"/>
<dbReference type="AlphaFoldDB" id="B7G383"/>
<dbReference type="Pfam" id="PF04097">
    <property type="entry name" value="Nic96"/>
    <property type="match status" value="1"/>
</dbReference>
<dbReference type="KEGG" id="pti:PHATRDRAFT_47393"/>
<keyword evidence="4" id="KW-0472">Membrane</keyword>
<dbReference type="PaxDb" id="2850-Phatr47393"/>
<evidence type="ECO:0000256" key="1">
    <source>
        <dbReference type="ARBA" id="ARBA00004259"/>
    </source>
</evidence>
<accession>B7G383</accession>
<feature type="compositionally biased region" description="Polar residues" evidence="5">
    <location>
        <begin position="8"/>
        <end position="20"/>
    </location>
</feature>
<keyword evidence="4" id="KW-0811">Translocation</keyword>
<reference evidence="6 7" key="1">
    <citation type="journal article" date="2008" name="Nature">
        <title>The Phaeodactylum genome reveals the evolutionary history of diatom genomes.</title>
        <authorList>
            <person name="Bowler C."/>
            <person name="Allen A.E."/>
            <person name="Badger J.H."/>
            <person name="Grimwood J."/>
            <person name="Jabbari K."/>
            <person name="Kuo A."/>
            <person name="Maheswari U."/>
            <person name="Martens C."/>
            <person name="Maumus F."/>
            <person name="Otillar R.P."/>
            <person name="Rayko E."/>
            <person name="Salamov A."/>
            <person name="Vandepoele K."/>
            <person name="Beszteri B."/>
            <person name="Gruber A."/>
            <person name="Heijde M."/>
            <person name="Katinka M."/>
            <person name="Mock T."/>
            <person name="Valentin K."/>
            <person name="Verret F."/>
            <person name="Berges J.A."/>
            <person name="Brownlee C."/>
            <person name="Cadoret J.P."/>
            <person name="Chiovitti A."/>
            <person name="Choi C.J."/>
            <person name="Coesel S."/>
            <person name="De Martino A."/>
            <person name="Detter J.C."/>
            <person name="Durkin C."/>
            <person name="Falciatore A."/>
            <person name="Fournet J."/>
            <person name="Haruta M."/>
            <person name="Huysman M.J."/>
            <person name="Jenkins B.D."/>
            <person name="Jiroutova K."/>
            <person name="Jorgensen R.E."/>
            <person name="Joubert Y."/>
            <person name="Kaplan A."/>
            <person name="Kroger N."/>
            <person name="Kroth P.G."/>
            <person name="La Roche J."/>
            <person name="Lindquist E."/>
            <person name="Lommer M."/>
            <person name="Martin-Jezequel V."/>
            <person name="Lopez P.J."/>
            <person name="Lucas S."/>
            <person name="Mangogna M."/>
            <person name="McGinnis K."/>
            <person name="Medlin L.K."/>
            <person name="Montsant A."/>
            <person name="Oudot-Le Secq M.P."/>
            <person name="Napoli C."/>
            <person name="Obornik M."/>
            <person name="Parker M.S."/>
            <person name="Petit J.L."/>
            <person name="Porcel B.M."/>
            <person name="Poulsen N."/>
            <person name="Robison M."/>
            <person name="Rychlewski L."/>
            <person name="Rynearson T.A."/>
            <person name="Schmutz J."/>
            <person name="Shapiro H."/>
            <person name="Siaut M."/>
            <person name="Stanley M."/>
            <person name="Sussman M.R."/>
            <person name="Taylor A.R."/>
            <person name="Vardi A."/>
            <person name="von Dassow P."/>
            <person name="Vyverman W."/>
            <person name="Willis A."/>
            <person name="Wyrwicz L.S."/>
            <person name="Rokhsar D.S."/>
            <person name="Weissenbach J."/>
            <person name="Armbrust E.V."/>
            <person name="Green B.R."/>
            <person name="Van de Peer Y."/>
            <person name="Grigoriev I.V."/>
        </authorList>
    </citation>
    <scope>NUCLEOTIDE SEQUENCE [LARGE SCALE GENOMIC DNA]</scope>
    <source>
        <strain evidence="6 7">CCAP 1055/1</strain>
    </source>
</reference>
<sequence>MATMEWNDLSSQTLPSLSGTSGSAWGYPSSSSNGNVANASDRVSRPAGNATGSLFSSPKKPRWNDDHDDTMDFVEGERRHSPIESLEDCLARHQQEMFTKLLQETHEETRRVTNERIQAQLNAAWDREQEVWIQELVGQRSLGGSSEQNRLALQSPQYSTSQSLVAVDTTRGNAVGASPFNHAFTSLHATTQDTAPPDSRLVQLHLEVVRLLGKESSPPQAAAKLERSIEATTPALSGYVTALQLVQQLIPKTTSQHAPIQHAVATLVHLCHQFRTIIVHRVRKAALAGQHAITTSYRTDLATQASAFTQISLTMDDSSPWPILYYCLRCGDAVAALEVLDSAGLASETTNLFRRVLSTLASMQENSDNASCFWQSGGLPRVALADRQALAGQFDRALNDFAKGVYALLSGLNNLPTSETIIGFMNIEDYLTGLLWKALMQENADEELISVANLIQEFGPAHFGDNESGGWSYAMPLMVTQQYSQALSHLANTGSSMGLLQASHLGLILSTCGVYDLEMPSRSTNADQRHSLDDVAAALMTAYGDTLVMDPATGALGALEYLARIPSKVRARKEVAALIAKTGEIEQLVGQIDREGIRVGGTLDMHFTATDISFLLDESAGILTRDRSNRQNVGSAAMCYLLAGRYANVLELLNQLISPARGLDDNLLFWIQQTKSFHDNYLDKPTHVGEVLEEQGKQGLIQTSRILLELNNFFHKIQEKRFNEAMTIVSKLGLVPDSQADVNTKGSDFHRLDRLVQQCYPEVLLGVMESLRFEHRQIQLDQQGGSSAVSRQRLLEIQGKARFIVTLAGLVGLVNDKVQDLSRLEALMI</sequence>
<dbReference type="GO" id="GO:0016973">
    <property type="term" value="P:poly(A)+ mRNA export from nucleus"/>
    <property type="evidence" value="ECO:0007669"/>
    <property type="project" value="TreeGrafter"/>
</dbReference>
<dbReference type="eggNOG" id="KOG2168">
    <property type="taxonomic scope" value="Eukaryota"/>
</dbReference>
<proteinExistence type="inferred from homology"/>
<organism evidence="6 7">
    <name type="scientific">Phaeodactylum tricornutum (strain CCAP 1055/1)</name>
    <dbReference type="NCBI Taxonomy" id="556484"/>
    <lineage>
        <taxon>Eukaryota</taxon>
        <taxon>Sar</taxon>
        <taxon>Stramenopiles</taxon>
        <taxon>Ochrophyta</taxon>
        <taxon>Bacillariophyta</taxon>
        <taxon>Bacillariophyceae</taxon>
        <taxon>Bacillariophycidae</taxon>
        <taxon>Naviculales</taxon>
        <taxon>Phaeodactylaceae</taxon>
        <taxon>Phaeodactylum</taxon>
    </lineage>
</organism>
<feature type="region of interest" description="Disordered" evidence="5">
    <location>
        <begin position="1"/>
        <end position="70"/>
    </location>
</feature>
<gene>
    <name evidence="6" type="ORF">PHATRDRAFT_47393</name>
</gene>
<dbReference type="GO" id="GO:0017056">
    <property type="term" value="F:structural constituent of nuclear pore"/>
    <property type="evidence" value="ECO:0007669"/>
    <property type="project" value="InterPro"/>
</dbReference>
<reference evidence="7" key="2">
    <citation type="submission" date="2008-08" db="EMBL/GenBank/DDBJ databases">
        <authorList>
            <consortium name="Diatom Consortium"/>
            <person name="Grigoriev I."/>
            <person name="Grimwood J."/>
            <person name="Kuo A."/>
            <person name="Otillar R.P."/>
            <person name="Salamov A."/>
            <person name="Detter J.C."/>
            <person name="Lindquist E."/>
            <person name="Shapiro H."/>
            <person name="Lucas S."/>
            <person name="Glavina del Rio T."/>
            <person name="Pitluck S."/>
            <person name="Rokhsar D."/>
            <person name="Bowler C."/>
        </authorList>
    </citation>
    <scope>GENOME REANNOTATION</scope>
    <source>
        <strain evidence="7">CCAP 1055/1</strain>
    </source>
</reference>
<keyword evidence="4" id="KW-0509">mRNA transport</keyword>
<comment type="subcellular location">
    <subcellularLocation>
        <location evidence="1">Nucleus envelope</location>
    </subcellularLocation>
    <subcellularLocation>
        <location evidence="4">Nucleus</location>
        <location evidence="4">Nuclear pore complex</location>
    </subcellularLocation>
</comment>
<evidence type="ECO:0000256" key="3">
    <source>
        <dbReference type="ARBA" id="ARBA00023242"/>
    </source>
</evidence>
<dbReference type="RefSeq" id="XP_002181573.1">
    <property type="nucleotide sequence ID" value="XM_002181537.1"/>
</dbReference>
<dbReference type="STRING" id="556484.B7G383"/>
<dbReference type="PANTHER" id="PTHR11225:SF4">
    <property type="entry name" value="NUCLEAR PORE COMPLEX PROTEIN NUP93"/>
    <property type="match status" value="1"/>
</dbReference>
<protein>
    <recommendedName>
        <fullName evidence="4">Nuclear pore protein</fullName>
    </recommendedName>
</protein>
<dbReference type="GO" id="GO:0005643">
    <property type="term" value="C:nuclear pore"/>
    <property type="evidence" value="ECO:0007669"/>
    <property type="project" value="UniProtKB-SubCell"/>
</dbReference>
<keyword evidence="4" id="KW-0813">Transport</keyword>
<keyword evidence="7" id="KW-1185">Reference proteome</keyword>
<dbReference type="PANTHER" id="PTHR11225">
    <property type="entry name" value="NUCLEAR PORE COMPLEX PROTEIN NUP93 NUCLEOPORIN NUP93 DEAD EYE PROTEIN"/>
    <property type="match status" value="1"/>
</dbReference>
<dbReference type="Proteomes" id="UP000000759">
    <property type="component" value="Chromosome 13"/>
</dbReference>
<dbReference type="InParanoid" id="B7G383"/>
<keyword evidence="3 4" id="KW-0539">Nucleus</keyword>
<evidence type="ECO:0000313" key="6">
    <source>
        <dbReference type="EMBL" id="EEC46787.1"/>
    </source>
</evidence>
<name>B7G383_PHATC</name>
<keyword evidence="4" id="KW-0653">Protein transport</keyword>